<evidence type="ECO:0000256" key="5">
    <source>
        <dbReference type="ARBA" id="ARBA00022723"/>
    </source>
</evidence>
<feature type="domain" description="Carboxymuconolactone decarboxylase-like" evidence="12">
    <location>
        <begin position="404"/>
        <end position="474"/>
    </location>
</feature>
<dbReference type="Gene3D" id="1.20.140.10">
    <property type="entry name" value="Butyryl-CoA Dehydrogenase, subunit A, domain 3"/>
    <property type="match status" value="1"/>
</dbReference>
<evidence type="ECO:0000313" key="16">
    <source>
        <dbReference type="EMBL" id="PVH95753.1"/>
    </source>
</evidence>
<dbReference type="GO" id="GO:0009712">
    <property type="term" value="P:catechol-containing compound metabolic process"/>
    <property type="evidence" value="ECO:0007669"/>
    <property type="project" value="InterPro"/>
</dbReference>
<keyword evidence="4" id="KW-0285">Flavoprotein</keyword>
<accession>A0A2V1DDS4</accession>
<dbReference type="SUPFAM" id="SSF49482">
    <property type="entry name" value="Aromatic compound dioxygenase"/>
    <property type="match status" value="1"/>
</dbReference>
<evidence type="ECO:0000259" key="11">
    <source>
        <dbReference type="Pfam" id="PF00775"/>
    </source>
</evidence>
<dbReference type="SUPFAM" id="SSF69118">
    <property type="entry name" value="AhpD-like"/>
    <property type="match status" value="1"/>
</dbReference>
<dbReference type="Gene3D" id="2.40.110.10">
    <property type="entry name" value="Butyryl-CoA Dehydrogenase, subunit A, domain 2"/>
    <property type="match status" value="1"/>
</dbReference>
<feature type="domain" description="Catechol dioxygenase N-terminal" evidence="15">
    <location>
        <begin position="38"/>
        <end position="110"/>
    </location>
</feature>
<dbReference type="GO" id="GO:0008470">
    <property type="term" value="F:3-methylbutanoyl-CoA dehydrogenase activity"/>
    <property type="evidence" value="ECO:0007669"/>
    <property type="project" value="TreeGrafter"/>
</dbReference>
<dbReference type="Proteomes" id="UP000244855">
    <property type="component" value="Unassembled WGS sequence"/>
</dbReference>
<comment type="cofactor">
    <cofactor evidence="1">
        <name>Fe(3+)</name>
        <dbReference type="ChEBI" id="CHEBI:29034"/>
    </cofactor>
</comment>
<dbReference type="Pfam" id="PF04444">
    <property type="entry name" value="Dioxygenase_N"/>
    <property type="match status" value="1"/>
</dbReference>
<dbReference type="PROSITE" id="PS00073">
    <property type="entry name" value="ACYL_COA_DH_2"/>
    <property type="match status" value="1"/>
</dbReference>
<dbReference type="CDD" id="cd03461">
    <property type="entry name" value="1_2-HQD"/>
    <property type="match status" value="1"/>
</dbReference>
<dbReference type="FunFam" id="1.10.540.10:FF:000021">
    <property type="entry name" value="Isovaleryl-CoA dehydrogenase IvdA"/>
    <property type="match status" value="1"/>
</dbReference>
<dbReference type="InterPro" id="IPR037069">
    <property type="entry name" value="AcylCoA_DH/ox_N_sf"/>
</dbReference>
<evidence type="ECO:0000259" key="15">
    <source>
        <dbReference type="Pfam" id="PF04444"/>
    </source>
</evidence>
<dbReference type="Pfam" id="PF02770">
    <property type="entry name" value="Acyl-CoA_dh_M"/>
    <property type="match status" value="1"/>
</dbReference>
<dbReference type="InterPro" id="IPR006089">
    <property type="entry name" value="Acyl-CoA_DH_CS"/>
</dbReference>
<evidence type="ECO:0000259" key="13">
    <source>
        <dbReference type="Pfam" id="PF02770"/>
    </source>
</evidence>
<keyword evidence="17" id="KW-1185">Reference proteome</keyword>
<dbReference type="InterPro" id="IPR000627">
    <property type="entry name" value="Intradiol_dOase_C"/>
</dbReference>
<dbReference type="InterPro" id="IPR007535">
    <property type="entry name" value="Catechol_dOase_N"/>
</dbReference>
<evidence type="ECO:0000259" key="10">
    <source>
        <dbReference type="Pfam" id="PF00441"/>
    </source>
</evidence>
<dbReference type="Pfam" id="PF00441">
    <property type="entry name" value="Acyl-CoA_dh_1"/>
    <property type="match status" value="1"/>
</dbReference>
<dbReference type="InterPro" id="IPR013786">
    <property type="entry name" value="AcylCoA_DH/ox_N"/>
</dbReference>
<dbReference type="InterPro" id="IPR046373">
    <property type="entry name" value="Acyl-CoA_Oxase/DH_mid-dom_sf"/>
</dbReference>
<feature type="compositionally biased region" description="Polar residues" evidence="9">
    <location>
        <begin position="1"/>
        <end position="16"/>
    </location>
</feature>
<dbReference type="InterPro" id="IPR009100">
    <property type="entry name" value="AcylCoA_DH/oxidase_NM_dom_sf"/>
</dbReference>
<dbReference type="InterPro" id="IPR036250">
    <property type="entry name" value="AcylCo_DH-like_C"/>
</dbReference>
<evidence type="ECO:0000256" key="6">
    <source>
        <dbReference type="ARBA" id="ARBA00022827"/>
    </source>
</evidence>
<dbReference type="InterPro" id="IPR006091">
    <property type="entry name" value="Acyl-CoA_Oxase/DH_mid-dom"/>
</dbReference>
<dbReference type="SUPFAM" id="SSF56645">
    <property type="entry name" value="Acyl-CoA dehydrogenase NM domain-like"/>
    <property type="match status" value="1"/>
</dbReference>
<dbReference type="Gene3D" id="1.20.1290.10">
    <property type="entry name" value="AhpD-like"/>
    <property type="match status" value="1"/>
</dbReference>
<dbReference type="GO" id="GO:0018576">
    <property type="term" value="F:catechol 1,2-dioxygenase activity"/>
    <property type="evidence" value="ECO:0007669"/>
    <property type="project" value="InterPro"/>
</dbReference>
<feature type="domain" description="Acyl-CoA oxidase/dehydrogenase middle" evidence="13">
    <location>
        <begin position="683"/>
        <end position="779"/>
    </location>
</feature>
<dbReference type="EMBL" id="KZ805485">
    <property type="protein sequence ID" value="PVH95753.1"/>
    <property type="molecule type" value="Genomic_DNA"/>
</dbReference>
<evidence type="ECO:0000256" key="2">
    <source>
        <dbReference type="ARBA" id="ARBA00001974"/>
    </source>
</evidence>
<feature type="region of interest" description="Disordered" evidence="9">
    <location>
        <begin position="1"/>
        <end position="23"/>
    </location>
</feature>
<reference evidence="16 17" key="1">
    <citation type="journal article" date="2018" name="Sci. Rep.">
        <title>Comparative genomics provides insights into the lifestyle and reveals functional heterogeneity of dark septate endophytic fungi.</title>
        <authorList>
            <person name="Knapp D.G."/>
            <person name="Nemeth J.B."/>
            <person name="Barry K."/>
            <person name="Hainaut M."/>
            <person name="Henrissat B."/>
            <person name="Johnson J."/>
            <person name="Kuo A."/>
            <person name="Lim J.H.P."/>
            <person name="Lipzen A."/>
            <person name="Nolan M."/>
            <person name="Ohm R.A."/>
            <person name="Tamas L."/>
            <person name="Grigoriev I.V."/>
            <person name="Spatafora J.W."/>
            <person name="Nagy L.G."/>
            <person name="Kovacs G.M."/>
        </authorList>
    </citation>
    <scope>NUCLEOTIDE SEQUENCE [LARGE SCALE GENOMIC DNA]</scope>
    <source>
        <strain evidence="16 17">DSE2036</strain>
    </source>
</reference>
<organism evidence="16 17">
    <name type="scientific">Periconia macrospinosa</name>
    <dbReference type="NCBI Taxonomy" id="97972"/>
    <lineage>
        <taxon>Eukaryota</taxon>
        <taxon>Fungi</taxon>
        <taxon>Dikarya</taxon>
        <taxon>Ascomycota</taxon>
        <taxon>Pezizomycotina</taxon>
        <taxon>Dothideomycetes</taxon>
        <taxon>Pleosporomycetidae</taxon>
        <taxon>Pleosporales</taxon>
        <taxon>Massarineae</taxon>
        <taxon>Periconiaceae</taxon>
        <taxon>Periconia</taxon>
    </lineage>
</organism>
<feature type="compositionally biased region" description="Basic and acidic residues" evidence="9">
    <location>
        <begin position="473"/>
        <end position="484"/>
    </location>
</feature>
<evidence type="ECO:0000256" key="1">
    <source>
        <dbReference type="ARBA" id="ARBA00001965"/>
    </source>
</evidence>
<feature type="domain" description="Acyl-CoA dehydrogenase/oxidase N-terminal" evidence="14">
    <location>
        <begin position="568"/>
        <end position="679"/>
    </location>
</feature>
<dbReference type="AlphaFoldDB" id="A0A2V1DDS4"/>
<sequence>MSSETQQTAPQVQSGSAPHRFDPNFTDAVINAMGPNTDPRLRVVMSSLIRHLHDFTREVELTVDEWMAGVKFINLIGQTSTATRNEAHRMSDVLGLESLVDEIAHKHVNESGEEPTSSSILGPFWSPNAPFRELGGSIIQDPNPNGQTTLMHGIITDLDTKKPIPGAVIDIWQASANGKYDFQDPENQTPNNLRGKFRTNEKGEYWFYCYKPTAYSLPTDGAAGELFKALDRHPMRPAHIHLMMTAEGYKPVTTQIYPRDDPYVTNDTVFAVKDDLLIDFFPAKNDPKATLDLTYNVKLAPKDGKTAPMEGTKSLRHQSYKHLEPFHPPMLLLHHPTLRRVILTTTRYKHPFTTTPHTTPTKMRVPYAPSIAPTPAAEPIYTRIAARRAPRPLIPLDLALLHNPAVADGWNSFIGAIRTQTSVPESLKELAISRVAVLNHAVHEWDVHAALAVKAGVGRDAMRTVFTAPVHARGGDDEAVKSGEKEEEEEEGGLTSEQWAVLRYTDQMTIGVEVEDAVAHALKGFLSDKQVVELTATVAAYNCVSRFLAKRFASTKHPKGFEPPTQGELDELRERVQEFTRREIPQELAQKTDHINEFPNEMWPKLGEAGFLGITADEEYGGLAMGYQAHCVVMEEMSRASGSIALSYAAHSQLCVNQLMLNGSPEQKAKYLPGLISGQQIGALAMSEHSAGSDVVSMKTTAKEVDGGYLLNGTKMWITNGPDAHTIIVYAKTIPDGGSKGITAFIVETADAKGFSLVSKLDKLGMRGSNTGELAFDNVFVPSENVLGPINKGVRVLMEGLDLERLVLSAGPLGLMQASLDTVLPYTHQRRQFGAPIATNQLVQGKLADMYTKYRASSAFTYAVARAIDESHEDPEIRTQDCAGAILYAAERASEVAADAVQLMGGMGYMNEVPVGRILRDAKLYEIGAGTSEVRRMVIGRAFNKEFKER</sequence>
<keyword evidence="7" id="KW-0560">Oxidoreductase</keyword>
<keyword evidence="6" id="KW-0274">FAD</keyword>
<feature type="domain" description="Intradiol ring-cleavage dioxygenases" evidence="11">
    <location>
        <begin position="121"/>
        <end position="300"/>
    </location>
</feature>
<evidence type="ECO:0000256" key="3">
    <source>
        <dbReference type="ARBA" id="ARBA00009347"/>
    </source>
</evidence>
<dbReference type="SUPFAM" id="SSF47203">
    <property type="entry name" value="Acyl-CoA dehydrogenase C-terminal domain-like"/>
    <property type="match status" value="1"/>
</dbReference>
<dbReference type="GO" id="GO:0008199">
    <property type="term" value="F:ferric iron binding"/>
    <property type="evidence" value="ECO:0007669"/>
    <property type="project" value="InterPro"/>
</dbReference>
<dbReference type="OrthoDB" id="9988775at2759"/>
<dbReference type="Gene3D" id="1.10.540.10">
    <property type="entry name" value="Acyl-CoA dehydrogenase/oxidase, N-terminal domain"/>
    <property type="match status" value="1"/>
</dbReference>
<comment type="similarity">
    <text evidence="3">Belongs to the acyl-CoA dehydrogenase family.</text>
</comment>
<keyword evidence="8" id="KW-0408">Iron</keyword>
<proteinExistence type="inferred from homology"/>
<feature type="region of interest" description="Disordered" evidence="9">
    <location>
        <begin position="473"/>
        <end position="495"/>
    </location>
</feature>
<comment type="cofactor">
    <cofactor evidence="2">
        <name>FAD</name>
        <dbReference type="ChEBI" id="CHEBI:57692"/>
    </cofactor>
</comment>
<protein>
    <submittedName>
        <fullName evidence="16">Aromatic compound dioxygenase</fullName>
    </submittedName>
</protein>
<dbReference type="GO" id="GO:0051920">
    <property type="term" value="F:peroxiredoxin activity"/>
    <property type="evidence" value="ECO:0007669"/>
    <property type="project" value="InterPro"/>
</dbReference>
<keyword evidence="5" id="KW-0479">Metal-binding</keyword>
<dbReference type="PANTHER" id="PTHR43884:SF18">
    <property type="entry name" value="ISOVALERYL-COENZYME A DEHYDROGENASE"/>
    <property type="match status" value="1"/>
</dbReference>
<evidence type="ECO:0000256" key="8">
    <source>
        <dbReference type="ARBA" id="ARBA00023004"/>
    </source>
</evidence>
<evidence type="ECO:0000256" key="4">
    <source>
        <dbReference type="ARBA" id="ARBA00022630"/>
    </source>
</evidence>
<dbReference type="InterPro" id="IPR009075">
    <property type="entry name" value="AcylCo_DH/oxidase_C"/>
</dbReference>
<evidence type="ECO:0000256" key="7">
    <source>
        <dbReference type="ARBA" id="ARBA00023002"/>
    </source>
</evidence>
<name>A0A2V1DDS4_9PLEO</name>
<evidence type="ECO:0000259" key="12">
    <source>
        <dbReference type="Pfam" id="PF02627"/>
    </source>
</evidence>
<evidence type="ECO:0000313" key="17">
    <source>
        <dbReference type="Proteomes" id="UP000244855"/>
    </source>
</evidence>
<dbReference type="PROSITE" id="PS00072">
    <property type="entry name" value="ACYL_COA_DH_1"/>
    <property type="match status" value="1"/>
</dbReference>
<dbReference type="InterPro" id="IPR003779">
    <property type="entry name" value="CMD-like"/>
</dbReference>
<dbReference type="Pfam" id="PF02771">
    <property type="entry name" value="Acyl-CoA_dh_N"/>
    <property type="match status" value="1"/>
</dbReference>
<dbReference type="GO" id="GO:0006552">
    <property type="term" value="P:L-leucine catabolic process"/>
    <property type="evidence" value="ECO:0007669"/>
    <property type="project" value="TreeGrafter"/>
</dbReference>
<dbReference type="Pfam" id="PF02627">
    <property type="entry name" value="CMD"/>
    <property type="match status" value="1"/>
</dbReference>
<dbReference type="InterPro" id="IPR029032">
    <property type="entry name" value="AhpD-like"/>
</dbReference>
<evidence type="ECO:0000259" key="14">
    <source>
        <dbReference type="Pfam" id="PF02771"/>
    </source>
</evidence>
<evidence type="ECO:0000256" key="9">
    <source>
        <dbReference type="SAM" id="MobiDB-lite"/>
    </source>
</evidence>
<dbReference type="Pfam" id="PF00775">
    <property type="entry name" value="Dioxygenase_C"/>
    <property type="match status" value="1"/>
</dbReference>
<dbReference type="PANTHER" id="PTHR43884">
    <property type="entry name" value="ACYL-COA DEHYDROGENASE"/>
    <property type="match status" value="1"/>
</dbReference>
<dbReference type="FunFam" id="2.40.110.10:FF:000001">
    <property type="entry name" value="Acyl-CoA dehydrogenase, mitochondrial"/>
    <property type="match status" value="1"/>
</dbReference>
<keyword evidence="16" id="KW-0223">Dioxygenase</keyword>
<dbReference type="InterPro" id="IPR039390">
    <property type="entry name" value="1_2-HQD/HQD"/>
</dbReference>
<dbReference type="FunFam" id="1.20.140.10:FF:000003">
    <property type="entry name" value="isovaleryl-CoA dehydrogenase, mitochondrial"/>
    <property type="match status" value="1"/>
</dbReference>
<dbReference type="InterPro" id="IPR015889">
    <property type="entry name" value="Intradiol_dOase_core"/>
</dbReference>
<dbReference type="GO" id="GO:0050660">
    <property type="term" value="F:flavin adenine dinucleotide binding"/>
    <property type="evidence" value="ECO:0007669"/>
    <property type="project" value="InterPro"/>
</dbReference>
<dbReference type="Gene3D" id="2.60.130.10">
    <property type="entry name" value="Aromatic compound dioxygenase"/>
    <property type="match status" value="1"/>
</dbReference>
<gene>
    <name evidence="16" type="ORF">DM02DRAFT_570712</name>
</gene>
<feature type="domain" description="Acyl-CoA dehydrogenase/oxidase C-terminal" evidence="10">
    <location>
        <begin position="791"/>
        <end position="942"/>
    </location>
</feature>
<dbReference type="STRING" id="97972.A0A2V1DDS4"/>